<keyword evidence="2" id="KW-1185">Reference proteome</keyword>
<protein>
    <submittedName>
        <fullName evidence="1">Uncharacterized protein</fullName>
    </submittedName>
</protein>
<sequence length="113" mass="12613">MVGNTEAYKCVTGNVIEACYHLHNLSTSNCPDWLLSTCCIVAVKVGYSSEEFGLLISLEQTRMEELEVKETPEEVASRFTCAMFENPPAILRGARHMAIVEISVVTAPYLRRQ</sequence>
<gene>
    <name evidence="1" type="ORF">L2E82_13622</name>
</gene>
<accession>A0ACB9EYZ8</accession>
<dbReference type="Proteomes" id="UP001055811">
    <property type="component" value="Linkage Group LG03"/>
</dbReference>
<evidence type="ECO:0000313" key="2">
    <source>
        <dbReference type="Proteomes" id="UP001055811"/>
    </source>
</evidence>
<name>A0ACB9EYZ8_CICIN</name>
<dbReference type="EMBL" id="CM042011">
    <property type="protein sequence ID" value="KAI3763632.1"/>
    <property type="molecule type" value="Genomic_DNA"/>
</dbReference>
<organism evidence="1 2">
    <name type="scientific">Cichorium intybus</name>
    <name type="common">Chicory</name>
    <dbReference type="NCBI Taxonomy" id="13427"/>
    <lineage>
        <taxon>Eukaryota</taxon>
        <taxon>Viridiplantae</taxon>
        <taxon>Streptophyta</taxon>
        <taxon>Embryophyta</taxon>
        <taxon>Tracheophyta</taxon>
        <taxon>Spermatophyta</taxon>
        <taxon>Magnoliopsida</taxon>
        <taxon>eudicotyledons</taxon>
        <taxon>Gunneridae</taxon>
        <taxon>Pentapetalae</taxon>
        <taxon>asterids</taxon>
        <taxon>campanulids</taxon>
        <taxon>Asterales</taxon>
        <taxon>Asteraceae</taxon>
        <taxon>Cichorioideae</taxon>
        <taxon>Cichorieae</taxon>
        <taxon>Cichoriinae</taxon>
        <taxon>Cichorium</taxon>
    </lineage>
</organism>
<comment type="caution">
    <text evidence="1">The sequence shown here is derived from an EMBL/GenBank/DDBJ whole genome shotgun (WGS) entry which is preliminary data.</text>
</comment>
<reference evidence="2" key="1">
    <citation type="journal article" date="2022" name="Mol. Ecol. Resour.">
        <title>The genomes of chicory, endive, great burdock and yacon provide insights into Asteraceae palaeo-polyploidization history and plant inulin production.</title>
        <authorList>
            <person name="Fan W."/>
            <person name="Wang S."/>
            <person name="Wang H."/>
            <person name="Wang A."/>
            <person name="Jiang F."/>
            <person name="Liu H."/>
            <person name="Zhao H."/>
            <person name="Xu D."/>
            <person name="Zhang Y."/>
        </authorList>
    </citation>
    <scope>NUCLEOTIDE SEQUENCE [LARGE SCALE GENOMIC DNA]</scope>
    <source>
        <strain evidence="2">cv. Punajuju</strain>
    </source>
</reference>
<evidence type="ECO:0000313" key="1">
    <source>
        <dbReference type="EMBL" id="KAI3763632.1"/>
    </source>
</evidence>
<reference evidence="1 2" key="2">
    <citation type="journal article" date="2022" name="Mol. Ecol. Resour.">
        <title>The genomes of chicory, endive, great burdock and yacon provide insights into Asteraceae paleo-polyploidization history and plant inulin production.</title>
        <authorList>
            <person name="Fan W."/>
            <person name="Wang S."/>
            <person name="Wang H."/>
            <person name="Wang A."/>
            <person name="Jiang F."/>
            <person name="Liu H."/>
            <person name="Zhao H."/>
            <person name="Xu D."/>
            <person name="Zhang Y."/>
        </authorList>
    </citation>
    <scope>NUCLEOTIDE SEQUENCE [LARGE SCALE GENOMIC DNA]</scope>
    <source>
        <strain evidence="2">cv. Punajuju</strain>
        <tissue evidence="1">Leaves</tissue>
    </source>
</reference>
<proteinExistence type="predicted"/>